<dbReference type="PANTHER" id="PTHR43547:SF2">
    <property type="entry name" value="HYBRID SIGNAL TRANSDUCTION HISTIDINE KINASE C"/>
    <property type="match status" value="1"/>
</dbReference>
<dbReference type="AlphaFoldDB" id="A0A239HAZ6"/>
<dbReference type="InterPro" id="IPR001789">
    <property type="entry name" value="Sig_transdc_resp-reg_receiver"/>
</dbReference>
<dbReference type="PROSITE" id="PS50110">
    <property type="entry name" value="RESPONSE_REGULATORY"/>
    <property type="match status" value="1"/>
</dbReference>
<evidence type="ECO:0000256" key="1">
    <source>
        <dbReference type="ARBA" id="ARBA00022553"/>
    </source>
</evidence>
<dbReference type="InterPro" id="IPR011006">
    <property type="entry name" value="CheY-like_superfamily"/>
</dbReference>
<dbReference type="Pfam" id="PF00072">
    <property type="entry name" value="Response_reg"/>
    <property type="match status" value="1"/>
</dbReference>
<dbReference type="Gene3D" id="3.40.50.2300">
    <property type="match status" value="1"/>
</dbReference>
<evidence type="ECO:0000256" key="2">
    <source>
        <dbReference type="PROSITE-ProRule" id="PRU00169"/>
    </source>
</evidence>
<dbReference type="Proteomes" id="UP000198480">
    <property type="component" value="Unassembled WGS sequence"/>
</dbReference>
<keyword evidence="1 2" id="KW-0597">Phosphoprotein</keyword>
<dbReference type="SMART" id="SM00448">
    <property type="entry name" value="REC"/>
    <property type="match status" value="1"/>
</dbReference>
<reference evidence="5" key="1">
    <citation type="submission" date="2017-06" db="EMBL/GenBank/DDBJ databases">
        <authorList>
            <person name="Varghese N."/>
            <person name="Submissions S."/>
        </authorList>
    </citation>
    <scope>NUCLEOTIDE SEQUENCE [LARGE SCALE GENOMIC DNA]</scope>
    <source>
        <strain evidence="5">5C</strain>
    </source>
</reference>
<accession>A0A239HAZ6</accession>
<dbReference type="OrthoDB" id="9781208at2"/>
<dbReference type="GO" id="GO:0000155">
    <property type="term" value="F:phosphorelay sensor kinase activity"/>
    <property type="evidence" value="ECO:0007669"/>
    <property type="project" value="TreeGrafter"/>
</dbReference>
<proteinExistence type="predicted"/>
<dbReference type="SUPFAM" id="SSF52172">
    <property type="entry name" value="CheY-like"/>
    <property type="match status" value="1"/>
</dbReference>
<dbReference type="EMBL" id="FZOK01000028">
    <property type="protein sequence ID" value="SNS77434.1"/>
    <property type="molecule type" value="Genomic_DNA"/>
</dbReference>
<feature type="domain" description="Response regulatory" evidence="3">
    <location>
        <begin position="19"/>
        <end position="135"/>
    </location>
</feature>
<evidence type="ECO:0000259" key="3">
    <source>
        <dbReference type="PROSITE" id="PS50110"/>
    </source>
</evidence>
<protein>
    <submittedName>
        <fullName evidence="4">Response regulator receiver domain-containing protein</fullName>
    </submittedName>
</protein>
<evidence type="ECO:0000313" key="4">
    <source>
        <dbReference type="EMBL" id="SNS77434.1"/>
    </source>
</evidence>
<dbReference type="PANTHER" id="PTHR43547">
    <property type="entry name" value="TWO-COMPONENT HISTIDINE KINASE"/>
    <property type="match status" value="1"/>
</dbReference>
<name>A0A239HAZ6_9BACT</name>
<keyword evidence="5" id="KW-1185">Reference proteome</keyword>
<feature type="modified residue" description="4-aspartylphosphate" evidence="2">
    <location>
        <position position="68"/>
    </location>
</feature>
<dbReference type="CDD" id="cd17574">
    <property type="entry name" value="REC_OmpR"/>
    <property type="match status" value="1"/>
</dbReference>
<sequence length="137" mass="16041">MHLNTYFDGHMRGFMMRKKIVLVEDEEILRQNLEEILKFNDFDVYSFEDGLSALEQIEMIKPDIIISDLMMPGIDGYELLSKVKSKSTTMHIPFILLSARVEKSERDRCYALGANQYLIKPLKTFDLIKNIQSLLQY</sequence>
<organism evidence="4 5">
    <name type="scientific">Belliella buryatensis</name>
    <dbReference type="NCBI Taxonomy" id="1500549"/>
    <lineage>
        <taxon>Bacteria</taxon>
        <taxon>Pseudomonadati</taxon>
        <taxon>Bacteroidota</taxon>
        <taxon>Cytophagia</taxon>
        <taxon>Cytophagales</taxon>
        <taxon>Cyclobacteriaceae</taxon>
        <taxon>Belliella</taxon>
    </lineage>
</organism>
<gene>
    <name evidence="4" type="ORF">SAMN06295967_1287</name>
</gene>
<evidence type="ECO:0000313" key="5">
    <source>
        <dbReference type="Proteomes" id="UP000198480"/>
    </source>
</evidence>